<sequence>MEVENISASGPAVGSNRDRAVENSSLSCPKHRHSSFVDCSGPFFSPGNGGSGASAPSLSHVQGSGEASFFTEFGEVSWYEVSEVVCKVSYGVVAAAVDTRTGKRVAIK</sequence>
<evidence type="ECO:0000313" key="2">
    <source>
        <dbReference type="EMBL" id="JAD82762.1"/>
    </source>
</evidence>
<reference evidence="2" key="2">
    <citation type="journal article" date="2015" name="Data Brief">
        <title>Shoot transcriptome of the giant reed, Arundo donax.</title>
        <authorList>
            <person name="Barrero R.A."/>
            <person name="Guerrero F.D."/>
            <person name="Moolhuijzen P."/>
            <person name="Goolsby J.A."/>
            <person name="Tidwell J."/>
            <person name="Bellgard S.E."/>
            <person name="Bellgard M.I."/>
        </authorList>
    </citation>
    <scope>NUCLEOTIDE SEQUENCE</scope>
    <source>
        <tissue evidence="2">Shoot tissue taken approximately 20 cm above the soil surface</tissue>
    </source>
</reference>
<proteinExistence type="predicted"/>
<protein>
    <submittedName>
        <fullName evidence="2">Uncharacterized protein</fullName>
    </submittedName>
</protein>
<dbReference type="Gene3D" id="3.30.200.20">
    <property type="entry name" value="Phosphorylase Kinase, domain 1"/>
    <property type="match status" value="1"/>
</dbReference>
<accession>A0A0A9DG63</accession>
<name>A0A0A9DG63_ARUDO</name>
<dbReference type="AlphaFoldDB" id="A0A0A9DG63"/>
<evidence type="ECO:0000256" key="1">
    <source>
        <dbReference type="SAM" id="MobiDB-lite"/>
    </source>
</evidence>
<feature type="region of interest" description="Disordered" evidence="1">
    <location>
        <begin position="1"/>
        <end position="30"/>
    </location>
</feature>
<reference evidence="2" key="1">
    <citation type="submission" date="2014-09" db="EMBL/GenBank/DDBJ databases">
        <authorList>
            <person name="Magalhaes I.L.F."/>
            <person name="Oliveira U."/>
            <person name="Santos F.R."/>
            <person name="Vidigal T.H.D.A."/>
            <person name="Brescovit A.D."/>
            <person name="Santos A.J."/>
        </authorList>
    </citation>
    <scope>NUCLEOTIDE SEQUENCE</scope>
    <source>
        <tissue evidence="2">Shoot tissue taken approximately 20 cm above the soil surface</tissue>
    </source>
</reference>
<dbReference type="EMBL" id="GBRH01215133">
    <property type="protein sequence ID" value="JAD82762.1"/>
    <property type="molecule type" value="Transcribed_RNA"/>
</dbReference>
<organism evidence="2">
    <name type="scientific">Arundo donax</name>
    <name type="common">Giant reed</name>
    <name type="synonym">Donax arundinaceus</name>
    <dbReference type="NCBI Taxonomy" id="35708"/>
    <lineage>
        <taxon>Eukaryota</taxon>
        <taxon>Viridiplantae</taxon>
        <taxon>Streptophyta</taxon>
        <taxon>Embryophyta</taxon>
        <taxon>Tracheophyta</taxon>
        <taxon>Spermatophyta</taxon>
        <taxon>Magnoliopsida</taxon>
        <taxon>Liliopsida</taxon>
        <taxon>Poales</taxon>
        <taxon>Poaceae</taxon>
        <taxon>PACMAD clade</taxon>
        <taxon>Arundinoideae</taxon>
        <taxon>Arundineae</taxon>
        <taxon>Arundo</taxon>
    </lineage>
</organism>